<dbReference type="Proteomes" id="UP000254282">
    <property type="component" value="Unassembled WGS sequence"/>
</dbReference>
<protein>
    <submittedName>
        <fullName evidence="2">Probable poly(Glycerol-phosphate) alpha-glucosyltransferase</fullName>
        <ecNumber evidence="2">2.4.1.52</ecNumber>
    </submittedName>
</protein>
<keyword evidence="2" id="KW-0808">Transferase</keyword>
<organism evidence="2 3">
    <name type="scientific">Chryseobacterium indoltheticum</name>
    <dbReference type="NCBI Taxonomy" id="254"/>
    <lineage>
        <taxon>Bacteria</taxon>
        <taxon>Pseudomonadati</taxon>
        <taxon>Bacteroidota</taxon>
        <taxon>Flavobacteriia</taxon>
        <taxon>Flavobacteriales</taxon>
        <taxon>Weeksellaceae</taxon>
        <taxon>Chryseobacterium group</taxon>
        <taxon>Chryseobacterium</taxon>
    </lineage>
</organism>
<dbReference type="SUPFAM" id="SSF53756">
    <property type="entry name" value="UDP-Glycosyltransferase/glycogen phosphorylase"/>
    <property type="match status" value="1"/>
</dbReference>
<gene>
    <name evidence="2" type="primary">tagE_1</name>
    <name evidence="2" type="ORF">NCTC13532_02504</name>
</gene>
<dbReference type="AlphaFoldDB" id="A0A381FKA1"/>
<dbReference type="STRING" id="254.SAMN05421682_10180"/>
<evidence type="ECO:0000259" key="1">
    <source>
        <dbReference type="Pfam" id="PF00534"/>
    </source>
</evidence>
<dbReference type="Pfam" id="PF00534">
    <property type="entry name" value="Glycos_transf_1"/>
    <property type="match status" value="1"/>
</dbReference>
<dbReference type="GO" id="GO:0047265">
    <property type="term" value="F:poly(glycerol-phosphate) alpha-glucosyltransferase activity"/>
    <property type="evidence" value="ECO:0007669"/>
    <property type="project" value="UniProtKB-EC"/>
</dbReference>
<proteinExistence type="predicted"/>
<dbReference type="EMBL" id="UFVR01000004">
    <property type="protein sequence ID" value="SUX46944.1"/>
    <property type="molecule type" value="Genomic_DNA"/>
</dbReference>
<accession>A0A381FKA1</accession>
<dbReference type="RefSeq" id="WP_115620508.1">
    <property type="nucleotide sequence ID" value="NZ_UFVR01000004.1"/>
</dbReference>
<dbReference type="InterPro" id="IPR001296">
    <property type="entry name" value="Glyco_trans_1"/>
</dbReference>
<dbReference type="Gene3D" id="3.40.50.2000">
    <property type="entry name" value="Glycogen Phosphorylase B"/>
    <property type="match status" value="2"/>
</dbReference>
<feature type="domain" description="Glycosyl transferase family 1" evidence="1">
    <location>
        <begin position="197"/>
        <end position="357"/>
    </location>
</feature>
<evidence type="ECO:0000313" key="2">
    <source>
        <dbReference type="EMBL" id="SUX46944.1"/>
    </source>
</evidence>
<reference evidence="2 3" key="1">
    <citation type="submission" date="2018-06" db="EMBL/GenBank/DDBJ databases">
        <authorList>
            <consortium name="Pathogen Informatics"/>
            <person name="Doyle S."/>
        </authorList>
    </citation>
    <scope>NUCLEOTIDE SEQUENCE [LARGE SCALE GENOMIC DNA]</scope>
    <source>
        <strain evidence="2 3">NCTC13532</strain>
    </source>
</reference>
<keyword evidence="2" id="KW-0328">Glycosyltransferase</keyword>
<sequence length="385" mass="44867">MPKKILFIYYQNLKPGGVARVMINLANELCENGYDISILFLMEGEHTFYKINPEIKIHTVDSFGHWGFNKVNPVLDKYLKKFRYRYSLKKYIYDFGQWDVMNEWLKKNHSQFDIIISCWYKLSAQISVNKTIASKTFAWEHSNFEVGGKIWGNLLRPKYKNLKGIICINKASVDYYKTLNPNTFLIPNLIGDPFENIENIDFSSKKNHLIYVGRLDEDKNVSSIIDVISNIDLKDFIFKIIGEGPDLENLKRLAEDKNLQSKIIFTGQLSIDQIKNELLYSKIFLFMSKTEAFGMVLLEAMFCGNALISYDCNYGPSDIINQNNGFLIPLNNQSLFIEKLSSVIENKIRLNDLIKTSFKDSEKWKKRYSFEGMENNFKFLICSFQ</sequence>
<dbReference type="EC" id="2.4.1.52" evidence="2"/>
<dbReference type="PANTHER" id="PTHR12526">
    <property type="entry name" value="GLYCOSYLTRANSFERASE"/>
    <property type="match status" value="1"/>
</dbReference>
<name>A0A381FKA1_9FLAO</name>
<evidence type="ECO:0000313" key="3">
    <source>
        <dbReference type="Proteomes" id="UP000254282"/>
    </source>
</evidence>